<keyword evidence="3" id="KW-0804">Transcription</keyword>
<dbReference type="InterPro" id="IPR001647">
    <property type="entry name" value="HTH_TetR"/>
</dbReference>
<feature type="DNA-binding region" description="H-T-H motif" evidence="4">
    <location>
        <begin position="33"/>
        <end position="52"/>
    </location>
</feature>
<dbReference type="InterPro" id="IPR050109">
    <property type="entry name" value="HTH-type_TetR-like_transc_reg"/>
</dbReference>
<dbReference type="RefSeq" id="WP_192750662.1">
    <property type="nucleotide sequence ID" value="NZ_BAABJL010000147.1"/>
</dbReference>
<dbReference type="GO" id="GO:0000976">
    <property type="term" value="F:transcription cis-regulatory region binding"/>
    <property type="evidence" value="ECO:0007669"/>
    <property type="project" value="TreeGrafter"/>
</dbReference>
<dbReference type="Gene3D" id="1.10.10.60">
    <property type="entry name" value="Homeodomain-like"/>
    <property type="match status" value="1"/>
</dbReference>
<dbReference type="Proteomes" id="UP000638648">
    <property type="component" value="Unassembled WGS sequence"/>
</dbReference>
<dbReference type="SUPFAM" id="SSF48498">
    <property type="entry name" value="Tetracyclin repressor-like, C-terminal domain"/>
    <property type="match status" value="1"/>
</dbReference>
<dbReference type="InterPro" id="IPR009057">
    <property type="entry name" value="Homeodomain-like_sf"/>
</dbReference>
<evidence type="ECO:0000256" key="2">
    <source>
        <dbReference type="ARBA" id="ARBA00023125"/>
    </source>
</evidence>
<dbReference type="SUPFAM" id="SSF46689">
    <property type="entry name" value="Homeodomain-like"/>
    <property type="match status" value="1"/>
</dbReference>
<dbReference type="GO" id="GO:0003700">
    <property type="term" value="F:DNA-binding transcription factor activity"/>
    <property type="evidence" value="ECO:0007669"/>
    <property type="project" value="TreeGrafter"/>
</dbReference>
<dbReference type="InterPro" id="IPR011075">
    <property type="entry name" value="TetR_C"/>
</dbReference>
<evidence type="ECO:0000256" key="4">
    <source>
        <dbReference type="PROSITE-ProRule" id="PRU00335"/>
    </source>
</evidence>
<evidence type="ECO:0000313" key="7">
    <source>
        <dbReference type="Proteomes" id="UP000638648"/>
    </source>
</evidence>
<keyword evidence="7" id="KW-1185">Reference proteome</keyword>
<keyword evidence="2 4" id="KW-0238">DNA-binding</keyword>
<evidence type="ECO:0000313" key="6">
    <source>
        <dbReference type="EMBL" id="MBE1606554.1"/>
    </source>
</evidence>
<feature type="domain" description="HTH tetR-type" evidence="5">
    <location>
        <begin position="10"/>
        <end position="70"/>
    </location>
</feature>
<dbReference type="PANTHER" id="PTHR30055:SF148">
    <property type="entry name" value="TETR-FAMILY TRANSCRIPTIONAL REGULATOR"/>
    <property type="match status" value="1"/>
</dbReference>
<evidence type="ECO:0000256" key="3">
    <source>
        <dbReference type="ARBA" id="ARBA00023163"/>
    </source>
</evidence>
<dbReference type="AlphaFoldDB" id="A0A927MUQ2"/>
<sequence length="197" mass="21510">MTPTSTGRTARSRETILRAALDLCAEQSYGSVTMEAIAARARVGKPTLYRWWPSKGVLYLDVVLAEVSERFLVLPDTGDIAADLRTWIRGFLDLFAEPRLRALCVGVVGTAQHDPELKAMVRKAIHDPIRARNQSRIAAAQAAGQLPAMEPDVIEDMLISPLWYRLLISEAPLTPEYADAVVAAVVGVSDPGVRETS</sequence>
<dbReference type="PROSITE" id="PS50977">
    <property type="entry name" value="HTH_TETR_2"/>
    <property type="match status" value="1"/>
</dbReference>
<comment type="caution">
    <text evidence="6">The sequence shown here is derived from an EMBL/GenBank/DDBJ whole genome shotgun (WGS) entry which is preliminary data.</text>
</comment>
<dbReference type="PANTHER" id="PTHR30055">
    <property type="entry name" value="HTH-TYPE TRANSCRIPTIONAL REGULATOR RUTR"/>
    <property type="match status" value="1"/>
</dbReference>
<evidence type="ECO:0000256" key="1">
    <source>
        <dbReference type="ARBA" id="ARBA00023015"/>
    </source>
</evidence>
<accession>A0A927MUQ2</accession>
<reference evidence="6" key="1">
    <citation type="submission" date="2020-10" db="EMBL/GenBank/DDBJ databases">
        <title>Sequencing the genomes of 1000 actinobacteria strains.</title>
        <authorList>
            <person name="Klenk H.-P."/>
        </authorList>
    </citation>
    <scope>NUCLEOTIDE SEQUENCE</scope>
    <source>
        <strain evidence="6">DSM 45354</strain>
    </source>
</reference>
<name>A0A927MUQ2_9ACTN</name>
<proteinExistence type="predicted"/>
<organism evidence="6 7">
    <name type="scientific">Actinopolymorpha pittospori</name>
    <dbReference type="NCBI Taxonomy" id="648752"/>
    <lineage>
        <taxon>Bacteria</taxon>
        <taxon>Bacillati</taxon>
        <taxon>Actinomycetota</taxon>
        <taxon>Actinomycetes</taxon>
        <taxon>Propionibacteriales</taxon>
        <taxon>Actinopolymorphaceae</taxon>
        <taxon>Actinopolymorpha</taxon>
    </lineage>
</organism>
<keyword evidence="1" id="KW-0805">Transcription regulation</keyword>
<gene>
    <name evidence="6" type="ORF">HEB94_003402</name>
</gene>
<dbReference type="PRINTS" id="PR00455">
    <property type="entry name" value="HTHTETR"/>
</dbReference>
<evidence type="ECO:0000259" key="5">
    <source>
        <dbReference type="PROSITE" id="PS50977"/>
    </source>
</evidence>
<protein>
    <submittedName>
        <fullName evidence="6">AcrR family transcriptional regulator</fullName>
    </submittedName>
</protein>
<dbReference type="InterPro" id="IPR036271">
    <property type="entry name" value="Tet_transcr_reg_TetR-rel_C_sf"/>
</dbReference>
<dbReference type="Gene3D" id="1.10.357.10">
    <property type="entry name" value="Tetracycline Repressor, domain 2"/>
    <property type="match status" value="1"/>
</dbReference>
<dbReference type="Pfam" id="PF00440">
    <property type="entry name" value="TetR_N"/>
    <property type="match status" value="1"/>
</dbReference>
<dbReference type="Pfam" id="PF16859">
    <property type="entry name" value="TetR_C_11"/>
    <property type="match status" value="1"/>
</dbReference>
<dbReference type="EMBL" id="JADBEM010000001">
    <property type="protein sequence ID" value="MBE1606554.1"/>
    <property type="molecule type" value="Genomic_DNA"/>
</dbReference>